<dbReference type="PANTHER" id="PTHR14969">
    <property type="entry name" value="SPHINGOSINE-1-PHOSPHATE PHOSPHOHYDROLASE"/>
    <property type="match status" value="1"/>
</dbReference>
<dbReference type="Proteomes" id="UP000460298">
    <property type="component" value="Unassembled WGS sequence"/>
</dbReference>
<dbReference type="InterPro" id="IPR036938">
    <property type="entry name" value="PAP2/HPO_sf"/>
</dbReference>
<comment type="caution">
    <text evidence="3">The sequence shown here is derived from an EMBL/GenBank/DDBJ whole genome shotgun (WGS) entry which is preliminary data.</text>
</comment>
<sequence>MPFWIWDSSGQVNLWLQSVLGDPRWLLPVTFAGDELFYLILIPFVFYTIDRRAGVTLLVAQLFTHSINVLLKLAFHEPRPFWVTLMNVFAFEDTFGLPSGHAQNAVVVWGYLAFFFIKQKRLHAFPVIALTALWVFLIGISRIALGVHFIQDTLLGWAIGSALLYAVIHYETNVRVFFANLTHGGRFFVTAMIAVMLLEMGALLATTLHLPVLSEWNETARLSIASTPHSGVRFKDLHPLKLTSFLNVAGCLFGLYASLSLKDPGYTMPVLFRNRLFVLLPGLALIFVVYLSLSAIFPRDGIEGGFLRILRYGLVVFTGLYVYPLILARVRRRA</sequence>
<accession>A0A833LXB9</accession>
<evidence type="ECO:0000256" key="1">
    <source>
        <dbReference type="SAM" id="Phobius"/>
    </source>
</evidence>
<evidence type="ECO:0000259" key="2">
    <source>
        <dbReference type="SMART" id="SM00014"/>
    </source>
</evidence>
<dbReference type="InterPro" id="IPR000326">
    <property type="entry name" value="PAP2/HPO"/>
</dbReference>
<reference evidence="3 4" key="1">
    <citation type="submission" date="2019-10" db="EMBL/GenBank/DDBJ databases">
        <title>Extracellular Electron Transfer in a Candidatus Methanoperedens spp. Enrichment Culture.</title>
        <authorList>
            <person name="Berger S."/>
            <person name="Rangel Shaw D."/>
            <person name="Berben T."/>
            <person name="In 'T Zandt M."/>
            <person name="Frank J."/>
            <person name="Reimann J."/>
            <person name="Jetten M.S.M."/>
            <person name="Welte C.U."/>
        </authorList>
    </citation>
    <scope>NUCLEOTIDE SEQUENCE [LARGE SCALE GENOMIC DNA]</scope>
    <source>
        <strain evidence="3">SB12</strain>
    </source>
</reference>
<protein>
    <submittedName>
        <fullName evidence="3">Phosphatase PAP2 family protein</fullName>
    </submittedName>
</protein>
<feature type="domain" description="Phosphatidic acid phosphatase type 2/haloperoxidase" evidence="2">
    <location>
        <begin position="53"/>
        <end position="168"/>
    </location>
</feature>
<feature type="transmembrane region" description="Helical" evidence="1">
    <location>
        <begin position="242"/>
        <end position="261"/>
    </location>
</feature>
<dbReference type="EMBL" id="WBUI01000030">
    <property type="protein sequence ID" value="KAB2929484.1"/>
    <property type="molecule type" value="Genomic_DNA"/>
</dbReference>
<feature type="transmembrane region" description="Helical" evidence="1">
    <location>
        <begin position="149"/>
        <end position="167"/>
    </location>
</feature>
<keyword evidence="1" id="KW-0472">Membrane</keyword>
<dbReference type="SMART" id="SM00014">
    <property type="entry name" value="acidPPc"/>
    <property type="match status" value="1"/>
</dbReference>
<gene>
    <name evidence="3" type="ORF">F9K24_19555</name>
</gene>
<organism evidence="3 4">
    <name type="scientific">Leptonema illini</name>
    <dbReference type="NCBI Taxonomy" id="183"/>
    <lineage>
        <taxon>Bacteria</taxon>
        <taxon>Pseudomonadati</taxon>
        <taxon>Spirochaetota</taxon>
        <taxon>Spirochaetia</taxon>
        <taxon>Leptospirales</taxon>
        <taxon>Leptospiraceae</taxon>
        <taxon>Leptonema</taxon>
    </lineage>
</organism>
<proteinExistence type="predicted"/>
<evidence type="ECO:0000313" key="3">
    <source>
        <dbReference type="EMBL" id="KAB2929484.1"/>
    </source>
</evidence>
<dbReference type="AlphaFoldDB" id="A0A833LXB9"/>
<feature type="transmembrane region" description="Helical" evidence="1">
    <location>
        <begin position="276"/>
        <end position="297"/>
    </location>
</feature>
<evidence type="ECO:0000313" key="4">
    <source>
        <dbReference type="Proteomes" id="UP000460298"/>
    </source>
</evidence>
<feature type="transmembrane region" description="Helical" evidence="1">
    <location>
        <begin position="54"/>
        <end position="75"/>
    </location>
</feature>
<dbReference type="PANTHER" id="PTHR14969:SF13">
    <property type="entry name" value="AT30094P"/>
    <property type="match status" value="1"/>
</dbReference>
<dbReference type="SUPFAM" id="SSF48317">
    <property type="entry name" value="Acid phosphatase/Vanadium-dependent haloperoxidase"/>
    <property type="match status" value="1"/>
</dbReference>
<feature type="transmembrane region" description="Helical" evidence="1">
    <location>
        <begin position="309"/>
        <end position="328"/>
    </location>
</feature>
<feature type="transmembrane region" description="Helical" evidence="1">
    <location>
        <begin position="124"/>
        <end position="143"/>
    </location>
</feature>
<feature type="transmembrane region" description="Helical" evidence="1">
    <location>
        <begin position="187"/>
        <end position="208"/>
    </location>
</feature>
<keyword evidence="1" id="KW-0812">Transmembrane</keyword>
<name>A0A833LXB9_9LEPT</name>
<dbReference type="Gene3D" id="1.20.144.10">
    <property type="entry name" value="Phosphatidic acid phosphatase type 2/haloperoxidase"/>
    <property type="match status" value="1"/>
</dbReference>
<feature type="transmembrane region" description="Helical" evidence="1">
    <location>
        <begin position="95"/>
        <end position="117"/>
    </location>
</feature>
<keyword evidence="1" id="KW-1133">Transmembrane helix</keyword>
<feature type="transmembrane region" description="Helical" evidence="1">
    <location>
        <begin position="25"/>
        <end position="47"/>
    </location>
</feature>
<dbReference type="Pfam" id="PF01569">
    <property type="entry name" value="PAP2"/>
    <property type="match status" value="1"/>
</dbReference>